<sequence>MRPRHLAGDDDELADRVADTLMEVGWSTWTTARSTLLHLSPRGLAGAEWVRGSHDFLLGDLPVAWHISARTCAGSAVMEWNAYFTTGTPPEAIGDFLLAVEARTDPAINYAGRDVVLDALCALGWARDLDTPHSRVWDPGMSAGFAWGELPELVRDSDPRPDLYGWQAWAEPVIGEPYQWTATFSASVPHDLVAAFAASLASPIPVLRRNPPENADGRLFVTPAP</sequence>
<dbReference type="Proteomes" id="UP001589716">
    <property type="component" value="Unassembled WGS sequence"/>
</dbReference>
<evidence type="ECO:0000313" key="2">
    <source>
        <dbReference type="EMBL" id="MFB9556903.1"/>
    </source>
</evidence>
<evidence type="ECO:0000313" key="3">
    <source>
        <dbReference type="Proteomes" id="UP001589716"/>
    </source>
</evidence>
<feature type="domain" description="DUF317" evidence="1">
    <location>
        <begin position="157"/>
        <end position="206"/>
    </location>
</feature>
<comment type="caution">
    <text evidence="2">The sequence shown here is derived from an EMBL/GenBank/DDBJ whole genome shotgun (WGS) entry which is preliminary data.</text>
</comment>
<keyword evidence="3" id="KW-1185">Reference proteome</keyword>
<name>A0ABV5QUU9_9ACTN</name>
<gene>
    <name evidence="2" type="ORF">ACFFTP_22255</name>
</gene>
<reference evidence="2 3" key="1">
    <citation type="submission" date="2024-09" db="EMBL/GenBank/DDBJ databases">
        <authorList>
            <person name="Sun Q."/>
            <person name="Mori K."/>
        </authorList>
    </citation>
    <scope>NUCLEOTIDE SEQUENCE [LARGE SCALE GENOMIC DNA]</scope>
    <source>
        <strain evidence="2 3">JCM 4414</strain>
    </source>
</reference>
<accession>A0ABV5QUU9</accession>
<dbReference type="Pfam" id="PF03771">
    <property type="entry name" value="SPDY"/>
    <property type="match status" value="2"/>
</dbReference>
<dbReference type="InterPro" id="IPR005523">
    <property type="entry name" value="DUF317_SPDY"/>
</dbReference>
<feature type="domain" description="DUF317" evidence="1">
    <location>
        <begin position="40"/>
        <end position="107"/>
    </location>
</feature>
<proteinExistence type="predicted"/>
<evidence type="ECO:0000259" key="1">
    <source>
        <dbReference type="Pfam" id="PF03771"/>
    </source>
</evidence>
<protein>
    <submittedName>
        <fullName evidence="2">DUF317 domain-containing protein</fullName>
    </submittedName>
</protein>
<organism evidence="2 3">
    <name type="scientific">Streptomyces roseoviridis</name>
    <dbReference type="NCBI Taxonomy" id="67361"/>
    <lineage>
        <taxon>Bacteria</taxon>
        <taxon>Bacillati</taxon>
        <taxon>Actinomycetota</taxon>
        <taxon>Actinomycetes</taxon>
        <taxon>Kitasatosporales</taxon>
        <taxon>Streptomycetaceae</taxon>
        <taxon>Streptomyces</taxon>
    </lineage>
</organism>
<dbReference type="RefSeq" id="WP_345484650.1">
    <property type="nucleotide sequence ID" value="NZ_BAAAWU010000001.1"/>
</dbReference>
<dbReference type="EMBL" id="JBHMCT010000013">
    <property type="protein sequence ID" value="MFB9556903.1"/>
    <property type="molecule type" value="Genomic_DNA"/>
</dbReference>